<dbReference type="EMBL" id="BKCL01000003">
    <property type="protein sequence ID" value="GEQ97630.1"/>
    <property type="molecule type" value="Genomic_DNA"/>
</dbReference>
<dbReference type="SUPFAM" id="SSF56601">
    <property type="entry name" value="beta-lactamase/transpeptidase-like"/>
    <property type="match status" value="1"/>
</dbReference>
<dbReference type="EMBL" id="BKCM01000014">
    <property type="protein sequence ID" value="GER01904.1"/>
    <property type="molecule type" value="Genomic_DNA"/>
</dbReference>
<gene>
    <name evidence="3" type="primary">bla</name>
    <name evidence="2" type="ORF">JCM17844_12670</name>
    <name evidence="3" type="ORF">JCM17845_25270</name>
</gene>
<evidence type="ECO:0000313" key="5">
    <source>
        <dbReference type="Proteomes" id="UP000325187"/>
    </source>
</evidence>
<reference evidence="4 5" key="1">
    <citation type="submission" date="2019-09" db="EMBL/GenBank/DDBJ databases">
        <title>NBRP : Genome information of microbial organism related human and environment.</title>
        <authorList>
            <person name="Hattori M."/>
            <person name="Oshima K."/>
            <person name="Inaba H."/>
            <person name="Suda W."/>
            <person name="Sakamoto M."/>
            <person name="Iino T."/>
            <person name="Kitahara M."/>
            <person name="Oshida Y."/>
            <person name="Iida T."/>
            <person name="Kudo T."/>
            <person name="Itoh T."/>
            <person name="Ohkuma M."/>
        </authorList>
    </citation>
    <scope>NUCLEOTIDE SEQUENCE [LARGE SCALE GENOMIC DNA]</scope>
    <source>
        <strain evidence="2 4">Hi-2</strain>
        <strain evidence="3 5">Mie-1</strain>
    </source>
</reference>
<evidence type="ECO:0000313" key="4">
    <source>
        <dbReference type="Proteomes" id="UP000322084"/>
    </source>
</evidence>
<dbReference type="PANTHER" id="PTHR46825">
    <property type="entry name" value="D-ALANYL-D-ALANINE-CARBOXYPEPTIDASE/ENDOPEPTIDASE AMPH"/>
    <property type="match status" value="1"/>
</dbReference>
<dbReference type="PANTHER" id="PTHR46825:SF15">
    <property type="entry name" value="BETA-LACTAMASE-RELATED DOMAIN-CONTAINING PROTEIN"/>
    <property type="match status" value="1"/>
</dbReference>
<comment type="caution">
    <text evidence="3">The sequence shown here is derived from an EMBL/GenBank/DDBJ whole genome shotgun (WGS) entry which is preliminary data.</text>
</comment>
<accession>A0A5A7N2H8</accession>
<dbReference type="AlphaFoldDB" id="A0A5A7N2H8"/>
<dbReference type="Proteomes" id="UP000325187">
    <property type="component" value="Unassembled WGS sequence"/>
</dbReference>
<accession>A0A5A7MNQ8</accession>
<protein>
    <submittedName>
        <fullName evidence="3">Serine hydrolase</fullName>
    </submittedName>
</protein>
<dbReference type="GO" id="GO:0016787">
    <property type="term" value="F:hydrolase activity"/>
    <property type="evidence" value="ECO:0007669"/>
    <property type="project" value="UniProtKB-KW"/>
</dbReference>
<keyword evidence="5" id="KW-1185">Reference proteome</keyword>
<dbReference type="InterPro" id="IPR001466">
    <property type="entry name" value="Beta-lactam-related"/>
</dbReference>
<proteinExistence type="predicted"/>
<evidence type="ECO:0000313" key="2">
    <source>
        <dbReference type="EMBL" id="GEQ97630.1"/>
    </source>
</evidence>
<name>A0A5A7N2H8_9PROT</name>
<dbReference type="InterPro" id="IPR050491">
    <property type="entry name" value="AmpC-like"/>
</dbReference>
<dbReference type="Pfam" id="PF00144">
    <property type="entry name" value="Beta-lactamase"/>
    <property type="match status" value="1"/>
</dbReference>
<evidence type="ECO:0000259" key="1">
    <source>
        <dbReference type="Pfam" id="PF00144"/>
    </source>
</evidence>
<dbReference type="Gene3D" id="3.40.710.10">
    <property type="entry name" value="DD-peptidase/beta-lactamase superfamily"/>
    <property type="match status" value="1"/>
</dbReference>
<organism evidence="3 5">
    <name type="scientific">Iodidimonas gelatinilytica</name>
    <dbReference type="NCBI Taxonomy" id="1236966"/>
    <lineage>
        <taxon>Bacteria</taxon>
        <taxon>Pseudomonadati</taxon>
        <taxon>Pseudomonadota</taxon>
        <taxon>Alphaproteobacteria</taxon>
        <taxon>Iodidimonadales</taxon>
        <taxon>Iodidimonadaceae</taxon>
        <taxon>Iodidimonas</taxon>
    </lineage>
</organism>
<keyword evidence="3" id="KW-0378">Hydrolase</keyword>
<dbReference type="InterPro" id="IPR012338">
    <property type="entry name" value="Beta-lactam/transpept-like"/>
</dbReference>
<dbReference type="RefSeq" id="WP_210431451.1">
    <property type="nucleotide sequence ID" value="NZ_BKCL01000003.1"/>
</dbReference>
<feature type="domain" description="Beta-lactamase-related" evidence="1">
    <location>
        <begin position="46"/>
        <end position="370"/>
    </location>
</feature>
<sequence length="411" mass="45586">MSWGGLKGLLAGAVLLFAPLLDAQAQMRLPPEPRLAPDKTLEIFSDKLDRAVKTGDFVGLAVAVVKDGDIALLRTYGKRAVNAPDPITPSTRFRIASLSKGFAAGLAAQLADKHQLDLEAPVKPYAPGFRLARSDEAEKVTIAHILSHRTGLPPYAYDNLLEANVPVPTIFDRLSRVKMICPVGRCYSYQNVAYSLIEPVVASISGEPFERAVANHLFKPLGMKASYGMSAFQSDDNWARPHVRGRSGWRVAPPDEMYYHVPSAGGVNASIEDMARWLQAQMGTMPDVLSPNALALMQTPRVRTRAELRRVRWLKNRVTDAHYALGWRIYEYAGRSIVMHNGGLQGYRAQIAFLPEKGLGVVALWNSMSSRGWAMMPTLFDAYFRLEDEDWLRLDCTQDQRGTRRVSCASD</sequence>
<dbReference type="Proteomes" id="UP000322084">
    <property type="component" value="Unassembled WGS sequence"/>
</dbReference>
<evidence type="ECO:0000313" key="3">
    <source>
        <dbReference type="EMBL" id="GER01904.1"/>
    </source>
</evidence>